<evidence type="ECO:0000313" key="4">
    <source>
        <dbReference type="Proteomes" id="UP001054945"/>
    </source>
</evidence>
<proteinExistence type="predicted"/>
<sequence>MNCFFLIASFFGLGNLGAAIQRSSQVTVKVSKNIRNPLNMSEQQNSSEFRSSQAGTSKQSSEFDAGVSNVQTLSSTAPRRSIRSRREPDRYTPAPGPSVERAPIKRGRPVSVLFLDSY</sequence>
<evidence type="ECO:0000256" key="1">
    <source>
        <dbReference type="SAM" id="MobiDB-lite"/>
    </source>
</evidence>
<feature type="compositionally biased region" description="Polar residues" evidence="1">
    <location>
        <begin position="37"/>
        <end position="73"/>
    </location>
</feature>
<dbReference type="Proteomes" id="UP001054945">
    <property type="component" value="Unassembled WGS sequence"/>
</dbReference>
<reference evidence="3 4" key="1">
    <citation type="submission" date="2021-06" db="EMBL/GenBank/DDBJ databases">
        <title>Caerostris extrusa draft genome.</title>
        <authorList>
            <person name="Kono N."/>
            <person name="Arakawa K."/>
        </authorList>
    </citation>
    <scope>NUCLEOTIDE SEQUENCE [LARGE SCALE GENOMIC DNA]</scope>
</reference>
<protein>
    <submittedName>
        <fullName evidence="3">Uncharacterized protein</fullName>
    </submittedName>
</protein>
<organism evidence="3 4">
    <name type="scientific">Caerostris extrusa</name>
    <name type="common">Bark spider</name>
    <name type="synonym">Caerostris bankana</name>
    <dbReference type="NCBI Taxonomy" id="172846"/>
    <lineage>
        <taxon>Eukaryota</taxon>
        <taxon>Metazoa</taxon>
        <taxon>Ecdysozoa</taxon>
        <taxon>Arthropoda</taxon>
        <taxon>Chelicerata</taxon>
        <taxon>Arachnida</taxon>
        <taxon>Araneae</taxon>
        <taxon>Araneomorphae</taxon>
        <taxon>Entelegynae</taxon>
        <taxon>Araneoidea</taxon>
        <taxon>Araneidae</taxon>
        <taxon>Caerostris</taxon>
    </lineage>
</organism>
<name>A0AAV4PXL5_CAEEX</name>
<comment type="caution">
    <text evidence="3">The sequence shown here is derived from an EMBL/GenBank/DDBJ whole genome shotgun (WGS) entry which is preliminary data.</text>
</comment>
<dbReference type="AlphaFoldDB" id="A0AAV4PXL5"/>
<feature type="signal peptide" evidence="2">
    <location>
        <begin position="1"/>
        <end position="19"/>
    </location>
</feature>
<evidence type="ECO:0000256" key="2">
    <source>
        <dbReference type="SAM" id="SignalP"/>
    </source>
</evidence>
<feature type="chain" id="PRO_5043629737" evidence="2">
    <location>
        <begin position="20"/>
        <end position="118"/>
    </location>
</feature>
<accession>A0AAV4PXL5</accession>
<evidence type="ECO:0000313" key="3">
    <source>
        <dbReference type="EMBL" id="GIY01819.1"/>
    </source>
</evidence>
<dbReference type="EMBL" id="BPLR01005370">
    <property type="protein sequence ID" value="GIY01819.1"/>
    <property type="molecule type" value="Genomic_DNA"/>
</dbReference>
<gene>
    <name evidence="3" type="ORF">CEXT_543271</name>
</gene>
<feature type="region of interest" description="Disordered" evidence="1">
    <location>
        <begin position="37"/>
        <end position="106"/>
    </location>
</feature>
<keyword evidence="4" id="KW-1185">Reference proteome</keyword>
<keyword evidence="2" id="KW-0732">Signal</keyword>